<comment type="caution">
    <text evidence="4">The sequence shown here is derived from an EMBL/GenBank/DDBJ whole genome shotgun (WGS) entry which is preliminary data.</text>
</comment>
<dbReference type="Proteomes" id="UP000788426">
    <property type="component" value="Unassembled WGS sequence"/>
</dbReference>
<evidence type="ECO:0000256" key="2">
    <source>
        <dbReference type="ARBA" id="ARBA00023002"/>
    </source>
</evidence>
<proteinExistence type="inferred from homology"/>
<dbReference type="PANTHER" id="PTHR43673">
    <property type="entry name" value="NAD(P)H NITROREDUCTASE YDGI-RELATED"/>
    <property type="match status" value="1"/>
</dbReference>
<organism evidence="4 5">
    <name type="scientific">Hoylesella nanceiensis</name>
    <dbReference type="NCBI Taxonomy" id="425941"/>
    <lineage>
        <taxon>Bacteria</taxon>
        <taxon>Pseudomonadati</taxon>
        <taxon>Bacteroidota</taxon>
        <taxon>Bacteroidia</taxon>
        <taxon>Bacteroidales</taxon>
        <taxon>Prevotellaceae</taxon>
        <taxon>Hoylesella</taxon>
    </lineage>
</organism>
<sequence length="241" mass="27687">MSLRELLEFRRAVRSYDASKEINTETVKQCIELATLAPTSSNLQLWEAYHVTDKDCLKKISKACFDQSATRTAKQVVVFVTKQGLHRNHAQQVLAFERENIKRNSPLERQEPRIKRMELYYNKVMPFLYGRFFGLLGLFRKALAQTIGLFRPIVRQVSEGEMKAVVHKSCALAVQTFMIAMAEAGYDTCPLEGFDSKLIKKALHLTYDCQINMVITCGIRNEKGVRGDRCRIPFEEVYHSV</sequence>
<reference evidence="4 5" key="1">
    <citation type="submission" date="2021-07" db="EMBL/GenBank/DDBJ databases">
        <title>Genomic diversity and antimicrobial resistance of Prevotella spp. isolated from chronic lung disease airways.</title>
        <authorList>
            <person name="Webb K.A."/>
            <person name="Olagoke O.S."/>
            <person name="Baird T."/>
            <person name="Neill J."/>
            <person name="Pham A."/>
            <person name="Wells T.J."/>
            <person name="Ramsay K.A."/>
            <person name="Bell S.C."/>
            <person name="Sarovich D.S."/>
            <person name="Price E.P."/>
        </authorList>
    </citation>
    <scope>NUCLEOTIDE SEQUENCE [LARGE SCALE GENOMIC DNA]</scope>
    <source>
        <strain evidence="4 5">SCHI0011.S.12</strain>
    </source>
</reference>
<dbReference type="PANTHER" id="PTHR43673:SF10">
    <property type="entry name" value="NADH DEHYDROGENASE_NAD(P)H NITROREDUCTASE XCC3605-RELATED"/>
    <property type="match status" value="1"/>
</dbReference>
<keyword evidence="5" id="KW-1185">Reference proteome</keyword>
<protein>
    <submittedName>
        <fullName evidence="4">Nitroreductase family protein</fullName>
    </submittedName>
</protein>
<keyword evidence="2" id="KW-0560">Oxidoreductase</keyword>
<evidence type="ECO:0000256" key="1">
    <source>
        <dbReference type="ARBA" id="ARBA00007118"/>
    </source>
</evidence>
<comment type="similarity">
    <text evidence="1">Belongs to the nitroreductase family.</text>
</comment>
<accession>A0ABS6YE47</accession>
<dbReference type="RefSeq" id="WP_219481938.1">
    <property type="nucleotide sequence ID" value="NZ_JAHXCT010000006.1"/>
</dbReference>
<evidence type="ECO:0000259" key="3">
    <source>
        <dbReference type="Pfam" id="PF00881"/>
    </source>
</evidence>
<dbReference type="InterPro" id="IPR029479">
    <property type="entry name" value="Nitroreductase"/>
</dbReference>
<dbReference type="EMBL" id="JAHXCT010000006">
    <property type="protein sequence ID" value="MBW4769839.1"/>
    <property type="molecule type" value="Genomic_DNA"/>
</dbReference>
<dbReference type="Pfam" id="PF00881">
    <property type="entry name" value="Nitroreductase"/>
    <property type="match status" value="1"/>
</dbReference>
<gene>
    <name evidence="4" type="ORF">KZO38_08725</name>
</gene>
<evidence type="ECO:0000313" key="4">
    <source>
        <dbReference type="EMBL" id="MBW4769839.1"/>
    </source>
</evidence>
<evidence type="ECO:0000313" key="5">
    <source>
        <dbReference type="Proteomes" id="UP000788426"/>
    </source>
</evidence>
<name>A0ABS6YE47_9BACT</name>
<feature type="domain" description="Nitroreductase" evidence="3">
    <location>
        <begin position="8"/>
        <end position="218"/>
    </location>
</feature>